<sequence length="453" mass="52290">MLSKSRYLKGLKCTKALWLNKYKKNEAYYSESTLNIFNQGNTAGELAQDYFPGGQLALVSDYPNSEAIAKTKALIASDETTIYEATFAARSTLVAVDILHKIDKKWHAFEVKSTNSVKNEHIRDAAIQYYVMTNAGIAIEDISIMHFDRTYVRQGEIHPQGLFTYESVRMGINDYLLEIPNNIEGFLKVYQQEEPVVETGPHCDKPYSCEFYNYCCGLPENQHLIESKKEKQALSTDINFINKGNIRQFLKEHAYPIYSFDFETVIHGIPQYDNSRPYQQIPFQYSLHYQKDINSNPEHFEFLGNGIDDPRETLIKQMIKDLGQVGSILVYSLQFERRMLEELARDFPHYASDITKIIDRLVDLAVPYRKHINTEATQRKWSLKIVMPTFLPHKSYGDLDIQDGMAAMDAYRSLAQLNDTEKEEARQAMLAYCKLDTEAVLELYERLFELSDA</sequence>
<organism evidence="2 3">
    <name type="scientific">Psychroserpens burtonensis</name>
    <dbReference type="NCBI Taxonomy" id="49278"/>
    <lineage>
        <taxon>Bacteria</taxon>
        <taxon>Pseudomonadati</taxon>
        <taxon>Bacteroidota</taxon>
        <taxon>Flavobacteriia</taxon>
        <taxon>Flavobacteriales</taxon>
        <taxon>Flavobacteriaceae</taxon>
        <taxon>Psychroserpens</taxon>
    </lineage>
</organism>
<feature type="domain" description="DUF2779" evidence="1">
    <location>
        <begin position="258"/>
        <end position="382"/>
    </location>
</feature>
<name>A0A5C7B358_9FLAO</name>
<dbReference type="EMBL" id="VOSB01000026">
    <property type="protein sequence ID" value="TXE15712.1"/>
    <property type="molecule type" value="Genomic_DNA"/>
</dbReference>
<evidence type="ECO:0000313" key="2">
    <source>
        <dbReference type="EMBL" id="TXE15712.1"/>
    </source>
</evidence>
<reference evidence="2 3" key="1">
    <citation type="submission" date="2019-08" db="EMBL/GenBank/DDBJ databases">
        <title>Genome of Psychroserpens burtonensis ACAM 167.</title>
        <authorList>
            <person name="Bowman J.P."/>
        </authorList>
    </citation>
    <scope>NUCLEOTIDE SEQUENCE [LARGE SCALE GENOMIC DNA]</scope>
    <source>
        <strain evidence="2 3">ACAM 167</strain>
    </source>
</reference>
<proteinExistence type="predicted"/>
<dbReference type="Proteomes" id="UP000321938">
    <property type="component" value="Unassembled WGS sequence"/>
</dbReference>
<evidence type="ECO:0000313" key="3">
    <source>
        <dbReference type="Proteomes" id="UP000321938"/>
    </source>
</evidence>
<keyword evidence="3" id="KW-1185">Reference proteome</keyword>
<dbReference type="OrthoDB" id="9783873at2"/>
<dbReference type="Pfam" id="PF11074">
    <property type="entry name" value="DUF2779"/>
    <property type="match status" value="1"/>
</dbReference>
<comment type="caution">
    <text evidence="2">The sequence shown here is derived from an EMBL/GenBank/DDBJ whole genome shotgun (WGS) entry which is preliminary data.</text>
</comment>
<dbReference type="RefSeq" id="WP_147232035.1">
    <property type="nucleotide sequence ID" value="NZ_VOSB01000026.1"/>
</dbReference>
<dbReference type="SUPFAM" id="SSF53098">
    <property type="entry name" value="Ribonuclease H-like"/>
    <property type="match status" value="1"/>
</dbReference>
<dbReference type="InterPro" id="IPR021301">
    <property type="entry name" value="DUF2779"/>
</dbReference>
<protein>
    <submittedName>
        <fullName evidence="2">DUF2779 domain-containing protein</fullName>
    </submittedName>
</protein>
<evidence type="ECO:0000259" key="1">
    <source>
        <dbReference type="Pfam" id="PF11074"/>
    </source>
</evidence>
<gene>
    <name evidence="2" type="ORF">ES692_15655</name>
</gene>
<dbReference type="AlphaFoldDB" id="A0A5C7B358"/>
<dbReference type="InterPro" id="IPR012337">
    <property type="entry name" value="RNaseH-like_sf"/>
</dbReference>
<accession>A0A5C7B358</accession>